<dbReference type="InterPro" id="IPR036291">
    <property type="entry name" value="NAD(P)-bd_dom_sf"/>
</dbReference>
<dbReference type="GO" id="GO:0005737">
    <property type="term" value="C:cytoplasm"/>
    <property type="evidence" value="ECO:0007669"/>
    <property type="project" value="TreeGrafter"/>
</dbReference>
<dbReference type="KEGG" id="fmg:HYN48_04340"/>
<evidence type="ECO:0000313" key="2">
    <source>
        <dbReference type="Proteomes" id="UP000244193"/>
    </source>
</evidence>
<evidence type="ECO:0000313" key="1">
    <source>
        <dbReference type="EMBL" id="AWA29377.1"/>
    </source>
</evidence>
<reference evidence="1 2" key="1">
    <citation type="submission" date="2018-04" db="EMBL/GenBank/DDBJ databases">
        <title>Genome sequencing of Flavobacterium sp. HYN0048.</title>
        <authorList>
            <person name="Yi H."/>
            <person name="Baek C."/>
        </authorList>
    </citation>
    <scope>NUCLEOTIDE SEQUENCE [LARGE SCALE GENOMIC DNA]</scope>
    <source>
        <strain evidence="1 2">HYN0048</strain>
    </source>
</reference>
<protein>
    <submittedName>
        <fullName evidence="1">NAD(P)-dependent oxidoreductase</fullName>
    </submittedName>
</protein>
<dbReference type="AlphaFoldDB" id="A0A2S0RBH5"/>
<dbReference type="GO" id="GO:0004029">
    <property type="term" value="F:aldehyde dehydrogenase (NAD+) activity"/>
    <property type="evidence" value="ECO:0007669"/>
    <property type="project" value="TreeGrafter"/>
</dbReference>
<dbReference type="OrthoDB" id="751203at2"/>
<keyword evidence="2" id="KW-1185">Reference proteome</keyword>
<dbReference type="PANTHER" id="PTHR48079">
    <property type="entry name" value="PROTEIN YEEZ"/>
    <property type="match status" value="1"/>
</dbReference>
<dbReference type="Proteomes" id="UP000244193">
    <property type="component" value="Chromosome"/>
</dbReference>
<sequence length="268" mass="29330">MREISILGCGWLGLPLGQAFLEKGYVVRGSTTSVEKIPLLQELGISPFLITVNPDGVAGDVLSFLSRSDTLIIDIPPKLRGNASENFVSKIRGLIPFIEDSKVVNVVFISSISVYGENQGLVTASTHPEPVTESGKQLLESEQLLLDNAKFSTTIVRFGGLTGNNRHPVRQLAGRQDLDNPDAPINLIDISDCIGIVLSIVEQRISDAVFNAVAPYHPTRREYYTQKAAFAGLAAPHFNEQQTESGKIISSEHLRETLNYNFLVTDRI</sequence>
<dbReference type="RefSeq" id="WP_108369961.1">
    <property type="nucleotide sequence ID" value="NZ_CP028811.1"/>
</dbReference>
<dbReference type="InterPro" id="IPR051783">
    <property type="entry name" value="NAD(P)-dependent_oxidoreduct"/>
</dbReference>
<proteinExistence type="predicted"/>
<organism evidence="1 2">
    <name type="scientific">Flavobacterium magnum</name>
    <dbReference type="NCBI Taxonomy" id="2162713"/>
    <lineage>
        <taxon>Bacteria</taxon>
        <taxon>Pseudomonadati</taxon>
        <taxon>Bacteroidota</taxon>
        <taxon>Flavobacteriia</taxon>
        <taxon>Flavobacteriales</taxon>
        <taxon>Flavobacteriaceae</taxon>
        <taxon>Flavobacterium</taxon>
    </lineage>
</organism>
<dbReference type="SUPFAM" id="SSF51735">
    <property type="entry name" value="NAD(P)-binding Rossmann-fold domains"/>
    <property type="match status" value="1"/>
</dbReference>
<accession>A0A2S0RBH5</accession>
<name>A0A2S0RBH5_9FLAO</name>
<dbReference type="EMBL" id="CP028811">
    <property type="protein sequence ID" value="AWA29377.1"/>
    <property type="molecule type" value="Genomic_DNA"/>
</dbReference>
<dbReference type="PANTHER" id="PTHR48079:SF6">
    <property type="entry name" value="NAD(P)-BINDING DOMAIN-CONTAINING PROTEIN-RELATED"/>
    <property type="match status" value="1"/>
</dbReference>
<gene>
    <name evidence="1" type="ORF">HYN48_04340</name>
</gene>
<dbReference type="Gene3D" id="3.40.50.720">
    <property type="entry name" value="NAD(P)-binding Rossmann-like Domain"/>
    <property type="match status" value="1"/>
</dbReference>